<feature type="active site" description="Proton acceptor" evidence="2">
    <location>
        <position position="156"/>
    </location>
</feature>
<keyword evidence="2" id="KW-0378">Hydrolase</keyword>
<gene>
    <name evidence="4" type="ORF">CO173_01920</name>
</gene>
<evidence type="ECO:0000256" key="1">
    <source>
        <dbReference type="ARBA" id="ARBA00023098"/>
    </source>
</evidence>
<feature type="active site" description="Nucleophile" evidence="2">
    <location>
        <position position="40"/>
    </location>
</feature>
<dbReference type="Pfam" id="PF01734">
    <property type="entry name" value="Patatin"/>
    <property type="match status" value="1"/>
</dbReference>
<evidence type="ECO:0000313" key="4">
    <source>
        <dbReference type="EMBL" id="PJA46500.1"/>
    </source>
</evidence>
<reference evidence="5" key="1">
    <citation type="submission" date="2017-09" db="EMBL/GenBank/DDBJ databases">
        <title>Depth-based differentiation of microbial function through sediment-hosted aquifers and enrichment of novel symbionts in the deep terrestrial subsurface.</title>
        <authorList>
            <person name="Probst A.J."/>
            <person name="Ladd B."/>
            <person name="Jarett J.K."/>
            <person name="Geller-Mcgrath D.E."/>
            <person name="Sieber C.M.K."/>
            <person name="Emerson J.B."/>
            <person name="Anantharaman K."/>
            <person name="Thomas B.C."/>
            <person name="Malmstrom R."/>
            <person name="Stieglmeier M."/>
            <person name="Klingl A."/>
            <person name="Woyke T."/>
            <person name="Ryan C.M."/>
            <person name="Banfield J.F."/>
        </authorList>
    </citation>
    <scope>NUCLEOTIDE SEQUENCE [LARGE SCALE GENOMIC DNA]</scope>
</reference>
<dbReference type="Gene3D" id="3.40.1090.10">
    <property type="entry name" value="Cytosolic phospholipase A2 catalytic domain"/>
    <property type="match status" value="1"/>
</dbReference>
<dbReference type="AlphaFoldDB" id="A0A2M7XF53"/>
<keyword evidence="2" id="KW-0442">Lipid degradation</keyword>
<dbReference type="InterPro" id="IPR045943">
    <property type="entry name" value="DUF6363"/>
</dbReference>
<sequence length="283" mass="31641">MNNKIAIIGEGGGMRNAITAGFIVGTGLNPSDVDAYYGTSSAIGNGLYFATGQSDHALEMWVHKLTTTEVMDYKNAFRGRYMADIDHMVDNVCSSLDVEKLQHSKMKIVASVVKKQSGEIEYLELSDHNFRNVFKATCSIPYISRPIIIDENEYVDGGIGDNFVILKAYEDGYRNFIVLNNQPKIVGYTAEFAKAVVDKMSEKGMRNAMKLLIKNYETAWEFTQNPPEGVNIYQFVPTHSQTISKFERDPDKVKSIYLQGVGLGKLAEKEVAEFIQQAKMSQN</sequence>
<comment type="caution">
    <text evidence="2">Lacks conserved residue(s) required for the propagation of feature annotation.</text>
</comment>
<evidence type="ECO:0000256" key="2">
    <source>
        <dbReference type="PROSITE-ProRule" id="PRU01161"/>
    </source>
</evidence>
<feature type="domain" description="PNPLA" evidence="3">
    <location>
        <begin position="7"/>
        <end position="169"/>
    </location>
</feature>
<dbReference type="Proteomes" id="UP000231263">
    <property type="component" value="Unassembled WGS sequence"/>
</dbReference>
<name>A0A2M7XF53_9BACT</name>
<keyword evidence="1 2" id="KW-0443">Lipid metabolism</keyword>
<protein>
    <recommendedName>
        <fullName evidence="3">PNPLA domain-containing protein</fullName>
    </recommendedName>
</protein>
<comment type="caution">
    <text evidence="4">The sequence shown here is derived from an EMBL/GenBank/DDBJ whole genome shotgun (WGS) entry which is preliminary data.</text>
</comment>
<evidence type="ECO:0000259" key="3">
    <source>
        <dbReference type="PROSITE" id="PS51635"/>
    </source>
</evidence>
<dbReference type="GO" id="GO:0016787">
    <property type="term" value="F:hydrolase activity"/>
    <property type="evidence" value="ECO:0007669"/>
    <property type="project" value="UniProtKB-UniRule"/>
</dbReference>
<dbReference type="PROSITE" id="PS51635">
    <property type="entry name" value="PNPLA"/>
    <property type="match status" value="1"/>
</dbReference>
<evidence type="ECO:0000313" key="5">
    <source>
        <dbReference type="Proteomes" id="UP000231263"/>
    </source>
</evidence>
<proteinExistence type="predicted"/>
<dbReference type="InterPro" id="IPR002641">
    <property type="entry name" value="PNPLA_dom"/>
</dbReference>
<dbReference type="EMBL" id="PFWT01000009">
    <property type="protein sequence ID" value="PJA46500.1"/>
    <property type="molecule type" value="Genomic_DNA"/>
</dbReference>
<dbReference type="InterPro" id="IPR016035">
    <property type="entry name" value="Acyl_Trfase/lysoPLipase"/>
</dbReference>
<dbReference type="GO" id="GO:0016042">
    <property type="term" value="P:lipid catabolic process"/>
    <property type="evidence" value="ECO:0007669"/>
    <property type="project" value="UniProtKB-UniRule"/>
</dbReference>
<organism evidence="4 5">
    <name type="scientific">Candidatus Uhrbacteria bacterium CG_4_9_14_3_um_filter_41_35</name>
    <dbReference type="NCBI Taxonomy" id="1975034"/>
    <lineage>
        <taxon>Bacteria</taxon>
        <taxon>Candidatus Uhriibacteriota</taxon>
    </lineage>
</organism>
<dbReference type="SUPFAM" id="SSF52151">
    <property type="entry name" value="FabD/lysophospholipase-like"/>
    <property type="match status" value="1"/>
</dbReference>
<accession>A0A2M7XF53</accession>
<dbReference type="Pfam" id="PF19890">
    <property type="entry name" value="DUF6363"/>
    <property type="match status" value="1"/>
</dbReference>
<feature type="short sequence motif" description="DGA/G" evidence="2">
    <location>
        <begin position="156"/>
        <end position="158"/>
    </location>
</feature>